<evidence type="ECO:0000313" key="3">
    <source>
        <dbReference type="Proteomes" id="UP001054837"/>
    </source>
</evidence>
<keyword evidence="1" id="KW-1133">Transmembrane helix</keyword>
<evidence type="ECO:0000313" key="2">
    <source>
        <dbReference type="EMBL" id="GIY19537.1"/>
    </source>
</evidence>
<sequence>MKSPTMSPTYTVELLLNYQEVSPFAVDVITGNNVIWSEKYKKAPLPARGVPWVSLMDNLKGNHSPLNRIICVQSHHDSLAQKVESNHSDTHQLRVGSPHTRPLTLIWATSGVCYLVFILTVLKQILKVVD</sequence>
<proteinExistence type="predicted"/>
<protein>
    <submittedName>
        <fullName evidence="2">Uncharacterized protein</fullName>
    </submittedName>
</protein>
<keyword evidence="1" id="KW-0812">Transmembrane</keyword>
<gene>
    <name evidence="2" type="ORF">CDAR_606071</name>
</gene>
<organism evidence="2 3">
    <name type="scientific">Caerostris darwini</name>
    <dbReference type="NCBI Taxonomy" id="1538125"/>
    <lineage>
        <taxon>Eukaryota</taxon>
        <taxon>Metazoa</taxon>
        <taxon>Ecdysozoa</taxon>
        <taxon>Arthropoda</taxon>
        <taxon>Chelicerata</taxon>
        <taxon>Arachnida</taxon>
        <taxon>Araneae</taxon>
        <taxon>Araneomorphae</taxon>
        <taxon>Entelegynae</taxon>
        <taxon>Araneoidea</taxon>
        <taxon>Araneidae</taxon>
        <taxon>Caerostris</taxon>
    </lineage>
</organism>
<name>A0AAV4RDW6_9ARAC</name>
<dbReference type="Proteomes" id="UP001054837">
    <property type="component" value="Unassembled WGS sequence"/>
</dbReference>
<dbReference type="AlphaFoldDB" id="A0AAV4RDW6"/>
<keyword evidence="3" id="KW-1185">Reference proteome</keyword>
<keyword evidence="1" id="KW-0472">Membrane</keyword>
<dbReference type="EMBL" id="BPLQ01006054">
    <property type="protein sequence ID" value="GIY19537.1"/>
    <property type="molecule type" value="Genomic_DNA"/>
</dbReference>
<reference evidence="2 3" key="1">
    <citation type="submission" date="2021-06" db="EMBL/GenBank/DDBJ databases">
        <title>Caerostris darwini draft genome.</title>
        <authorList>
            <person name="Kono N."/>
            <person name="Arakawa K."/>
        </authorList>
    </citation>
    <scope>NUCLEOTIDE SEQUENCE [LARGE SCALE GENOMIC DNA]</scope>
</reference>
<feature type="transmembrane region" description="Helical" evidence="1">
    <location>
        <begin position="104"/>
        <end position="122"/>
    </location>
</feature>
<comment type="caution">
    <text evidence="2">The sequence shown here is derived from an EMBL/GenBank/DDBJ whole genome shotgun (WGS) entry which is preliminary data.</text>
</comment>
<accession>A0AAV4RDW6</accession>
<evidence type="ECO:0000256" key="1">
    <source>
        <dbReference type="SAM" id="Phobius"/>
    </source>
</evidence>